<gene>
    <name evidence="3" type="ORF">QBC35DRAFT_498061</name>
</gene>
<proteinExistence type="predicted"/>
<evidence type="ECO:0000313" key="3">
    <source>
        <dbReference type="EMBL" id="KAK4187703.1"/>
    </source>
</evidence>
<evidence type="ECO:0000313" key="4">
    <source>
        <dbReference type="Proteomes" id="UP001302126"/>
    </source>
</evidence>
<feature type="region of interest" description="Disordered" evidence="1">
    <location>
        <begin position="114"/>
        <end position="141"/>
    </location>
</feature>
<evidence type="ECO:0000256" key="2">
    <source>
        <dbReference type="SAM" id="Phobius"/>
    </source>
</evidence>
<feature type="transmembrane region" description="Helical" evidence="2">
    <location>
        <begin position="157"/>
        <end position="181"/>
    </location>
</feature>
<dbReference type="EMBL" id="MU864398">
    <property type="protein sequence ID" value="KAK4187703.1"/>
    <property type="molecule type" value="Genomic_DNA"/>
</dbReference>
<keyword evidence="2" id="KW-0812">Transmembrane</keyword>
<evidence type="ECO:0000256" key="1">
    <source>
        <dbReference type="SAM" id="MobiDB-lite"/>
    </source>
</evidence>
<dbReference type="AlphaFoldDB" id="A0AAN7AHR7"/>
<sequence length="352" mass="38761">MGRAEDLPEVLAPPPPAPLPEYDTGMQVVSDHGSSHHRDIDSQRDKYPAQFDPTPKFPLDESQHSPISAESTYQQQWLDQQQQQNYLLAPGNHDGHYLPVSALSPANTSVPWSSIYPGGRDRDEEGYPYEDHRSHSHEKPVPALPEEKKICGIPRQIFVALVVFSLIVIAAAVGGGVGGALKARQGENNSGSSPAGADAGESSGTPTPSSSSPSPTKSKPPPKPTITSLFNETTIEDGFAFQAYSGVNGTGNRTQIYTEEGFFDFGFKARSYMWQPNNKACCITFCAASANASSTGKQHLGWWCDARRRNETPEAFPRINIWCGRWTNTENQKICVKPKPVLERRRRGWLYF</sequence>
<reference evidence="3" key="1">
    <citation type="journal article" date="2023" name="Mol. Phylogenet. Evol.">
        <title>Genome-scale phylogeny and comparative genomics of the fungal order Sordariales.</title>
        <authorList>
            <person name="Hensen N."/>
            <person name="Bonometti L."/>
            <person name="Westerberg I."/>
            <person name="Brannstrom I.O."/>
            <person name="Guillou S."/>
            <person name="Cros-Aarteil S."/>
            <person name="Calhoun S."/>
            <person name="Haridas S."/>
            <person name="Kuo A."/>
            <person name="Mondo S."/>
            <person name="Pangilinan J."/>
            <person name="Riley R."/>
            <person name="LaButti K."/>
            <person name="Andreopoulos B."/>
            <person name="Lipzen A."/>
            <person name="Chen C."/>
            <person name="Yan M."/>
            <person name="Daum C."/>
            <person name="Ng V."/>
            <person name="Clum A."/>
            <person name="Steindorff A."/>
            <person name="Ohm R.A."/>
            <person name="Martin F."/>
            <person name="Silar P."/>
            <person name="Natvig D.O."/>
            <person name="Lalanne C."/>
            <person name="Gautier V."/>
            <person name="Ament-Velasquez S.L."/>
            <person name="Kruys A."/>
            <person name="Hutchinson M.I."/>
            <person name="Powell A.J."/>
            <person name="Barry K."/>
            <person name="Miller A.N."/>
            <person name="Grigoriev I.V."/>
            <person name="Debuchy R."/>
            <person name="Gladieux P."/>
            <person name="Hiltunen Thoren M."/>
            <person name="Johannesson H."/>
        </authorList>
    </citation>
    <scope>NUCLEOTIDE SEQUENCE</scope>
    <source>
        <strain evidence="3">PSN309</strain>
    </source>
</reference>
<keyword evidence="2" id="KW-0472">Membrane</keyword>
<keyword evidence="4" id="KW-1185">Reference proteome</keyword>
<organism evidence="3 4">
    <name type="scientific">Podospora australis</name>
    <dbReference type="NCBI Taxonomy" id="1536484"/>
    <lineage>
        <taxon>Eukaryota</taxon>
        <taxon>Fungi</taxon>
        <taxon>Dikarya</taxon>
        <taxon>Ascomycota</taxon>
        <taxon>Pezizomycotina</taxon>
        <taxon>Sordariomycetes</taxon>
        <taxon>Sordariomycetidae</taxon>
        <taxon>Sordariales</taxon>
        <taxon>Podosporaceae</taxon>
        <taxon>Podospora</taxon>
    </lineage>
</organism>
<protein>
    <submittedName>
        <fullName evidence="3">Uncharacterized protein</fullName>
    </submittedName>
</protein>
<accession>A0AAN7AHR7</accession>
<feature type="compositionally biased region" description="Basic and acidic residues" evidence="1">
    <location>
        <begin position="119"/>
        <end position="141"/>
    </location>
</feature>
<name>A0AAN7AHR7_9PEZI</name>
<comment type="caution">
    <text evidence="3">The sequence shown here is derived from an EMBL/GenBank/DDBJ whole genome shotgun (WGS) entry which is preliminary data.</text>
</comment>
<feature type="compositionally biased region" description="Basic and acidic residues" evidence="1">
    <location>
        <begin position="33"/>
        <end position="47"/>
    </location>
</feature>
<feature type="region of interest" description="Disordered" evidence="1">
    <location>
        <begin position="1"/>
        <end position="72"/>
    </location>
</feature>
<keyword evidence="2" id="KW-1133">Transmembrane helix</keyword>
<feature type="region of interest" description="Disordered" evidence="1">
    <location>
        <begin position="185"/>
        <end position="227"/>
    </location>
</feature>
<dbReference type="Proteomes" id="UP001302126">
    <property type="component" value="Unassembled WGS sequence"/>
</dbReference>
<feature type="compositionally biased region" description="Low complexity" evidence="1">
    <location>
        <begin position="202"/>
        <end position="217"/>
    </location>
</feature>
<reference evidence="3" key="2">
    <citation type="submission" date="2023-05" db="EMBL/GenBank/DDBJ databases">
        <authorList>
            <consortium name="Lawrence Berkeley National Laboratory"/>
            <person name="Steindorff A."/>
            <person name="Hensen N."/>
            <person name="Bonometti L."/>
            <person name="Westerberg I."/>
            <person name="Brannstrom I.O."/>
            <person name="Guillou S."/>
            <person name="Cros-Aarteil S."/>
            <person name="Calhoun S."/>
            <person name="Haridas S."/>
            <person name="Kuo A."/>
            <person name="Mondo S."/>
            <person name="Pangilinan J."/>
            <person name="Riley R."/>
            <person name="Labutti K."/>
            <person name="Andreopoulos B."/>
            <person name="Lipzen A."/>
            <person name="Chen C."/>
            <person name="Yanf M."/>
            <person name="Daum C."/>
            <person name="Ng V."/>
            <person name="Clum A."/>
            <person name="Ohm R."/>
            <person name="Martin F."/>
            <person name="Silar P."/>
            <person name="Natvig D."/>
            <person name="Lalanne C."/>
            <person name="Gautier V."/>
            <person name="Ament-Velasquez S.L."/>
            <person name="Kruys A."/>
            <person name="Hutchinson M.I."/>
            <person name="Powell A.J."/>
            <person name="Barry K."/>
            <person name="Miller A.N."/>
            <person name="Grigoriev I.V."/>
            <person name="Debuchy R."/>
            <person name="Gladieux P."/>
            <person name="Thoren M.H."/>
            <person name="Johannesson H."/>
        </authorList>
    </citation>
    <scope>NUCLEOTIDE SEQUENCE</scope>
    <source>
        <strain evidence="3">PSN309</strain>
    </source>
</reference>